<protein>
    <submittedName>
        <fullName evidence="3">Uncharacterized protein</fullName>
    </submittedName>
</protein>
<evidence type="ECO:0000256" key="2">
    <source>
        <dbReference type="SAM" id="Phobius"/>
    </source>
</evidence>
<keyword evidence="2" id="KW-0812">Transmembrane</keyword>
<accession>A0A2W5MUH4</accession>
<evidence type="ECO:0000313" key="3">
    <source>
        <dbReference type="EMBL" id="PZQ17330.1"/>
    </source>
</evidence>
<dbReference type="EMBL" id="QFPO01000004">
    <property type="protein sequence ID" value="PZQ17330.1"/>
    <property type="molecule type" value="Genomic_DNA"/>
</dbReference>
<organism evidence="3 4">
    <name type="scientific">Rhodanobacter denitrificans</name>
    <dbReference type="NCBI Taxonomy" id="666685"/>
    <lineage>
        <taxon>Bacteria</taxon>
        <taxon>Pseudomonadati</taxon>
        <taxon>Pseudomonadota</taxon>
        <taxon>Gammaproteobacteria</taxon>
        <taxon>Lysobacterales</taxon>
        <taxon>Rhodanobacteraceae</taxon>
        <taxon>Rhodanobacter</taxon>
    </lineage>
</organism>
<sequence>MFARHTAWNDAGPTHLKRTRRDAFGDPVPSAASVRQDLVATVRLLRCGDPGRPGGRATAAHAAGGVGVELGAGSIEPVLSILASSMLAVSTFLLGIMTSAIAGAAGSTTRRATALPLEDSISQKTLSTFRSIHLRAGRADRHQDRATQSGGESC</sequence>
<keyword evidence="2" id="KW-0472">Membrane</keyword>
<dbReference type="AlphaFoldDB" id="A0A2W5MUH4"/>
<name>A0A2W5MUH4_9GAMM</name>
<comment type="caution">
    <text evidence="3">The sequence shown here is derived from an EMBL/GenBank/DDBJ whole genome shotgun (WGS) entry which is preliminary data.</text>
</comment>
<gene>
    <name evidence="3" type="ORF">DI564_05835</name>
</gene>
<proteinExistence type="predicted"/>
<feature type="transmembrane region" description="Helical" evidence="2">
    <location>
        <begin position="78"/>
        <end position="102"/>
    </location>
</feature>
<feature type="region of interest" description="Disordered" evidence="1">
    <location>
        <begin position="1"/>
        <end position="28"/>
    </location>
</feature>
<keyword evidence="2" id="KW-1133">Transmembrane helix</keyword>
<evidence type="ECO:0000256" key="1">
    <source>
        <dbReference type="SAM" id="MobiDB-lite"/>
    </source>
</evidence>
<dbReference type="Proteomes" id="UP000249046">
    <property type="component" value="Unassembled WGS sequence"/>
</dbReference>
<evidence type="ECO:0000313" key="4">
    <source>
        <dbReference type="Proteomes" id="UP000249046"/>
    </source>
</evidence>
<dbReference type="Pfam" id="PF10011">
    <property type="entry name" value="DUF2254"/>
    <property type="match status" value="1"/>
</dbReference>
<reference evidence="3 4" key="1">
    <citation type="submission" date="2017-08" db="EMBL/GenBank/DDBJ databases">
        <title>Infants hospitalized years apart are colonized by the same room-sourced microbial strains.</title>
        <authorList>
            <person name="Brooks B."/>
            <person name="Olm M.R."/>
            <person name="Firek B.A."/>
            <person name="Baker R."/>
            <person name="Thomas B.C."/>
            <person name="Morowitz M.J."/>
            <person name="Banfield J.F."/>
        </authorList>
    </citation>
    <scope>NUCLEOTIDE SEQUENCE [LARGE SCALE GENOMIC DNA]</scope>
    <source>
        <strain evidence="3">S2_005_003_R2_42</strain>
    </source>
</reference>
<dbReference type="InterPro" id="IPR018723">
    <property type="entry name" value="DUF2254_membrane"/>
</dbReference>